<accession>A0A5E8B2D4</accession>
<gene>
    <name evidence="3" type="ORF">SAPINGB_P000802</name>
</gene>
<feature type="region of interest" description="Disordered" evidence="1">
    <location>
        <begin position="328"/>
        <end position="449"/>
    </location>
</feature>
<organism evidence="3 4">
    <name type="scientific">Magnusiomyces paraingens</name>
    <dbReference type="NCBI Taxonomy" id="2606893"/>
    <lineage>
        <taxon>Eukaryota</taxon>
        <taxon>Fungi</taxon>
        <taxon>Dikarya</taxon>
        <taxon>Ascomycota</taxon>
        <taxon>Saccharomycotina</taxon>
        <taxon>Dipodascomycetes</taxon>
        <taxon>Dipodascales</taxon>
        <taxon>Dipodascaceae</taxon>
        <taxon>Magnusiomyces</taxon>
    </lineage>
</organism>
<protein>
    <recommendedName>
        <fullName evidence="2">Nudix hydrolase domain-containing protein</fullName>
    </recommendedName>
</protein>
<feature type="compositionally biased region" description="Basic and acidic residues" evidence="1">
    <location>
        <begin position="330"/>
        <end position="343"/>
    </location>
</feature>
<dbReference type="OrthoDB" id="2011998at2759"/>
<dbReference type="Pfam" id="PF00293">
    <property type="entry name" value="NUDIX"/>
    <property type="match status" value="1"/>
</dbReference>
<dbReference type="SUPFAM" id="SSF55811">
    <property type="entry name" value="Nudix"/>
    <property type="match status" value="1"/>
</dbReference>
<feature type="region of interest" description="Disordered" evidence="1">
    <location>
        <begin position="52"/>
        <end position="119"/>
    </location>
</feature>
<dbReference type="Proteomes" id="UP000398389">
    <property type="component" value="Unassembled WGS sequence"/>
</dbReference>
<dbReference type="EMBL" id="CABVLU010000001">
    <property type="protein sequence ID" value="VVT45583.1"/>
    <property type="molecule type" value="Genomic_DNA"/>
</dbReference>
<name>A0A5E8B2D4_9ASCO</name>
<reference evidence="3 4" key="1">
    <citation type="submission" date="2019-09" db="EMBL/GenBank/DDBJ databases">
        <authorList>
            <person name="Brejova B."/>
        </authorList>
    </citation>
    <scope>NUCLEOTIDE SEQUENCE [LARGE SCALE GENOMIC DNA]</scope>
</reference>
<feature type="domain" description="Nudix hydrolase" evidence="2">
    <location>
        <begin position="117"/>
        <end position="168"/>
    </location>
</feature>
<evidence type="ECO:0000313" key="4">
    <source>
        <dbReference type="Proteomes" id="UP000398389"/>
    </source>
</evidence>
<dbReference type="RefSeq" id="XP_031851416.1">
    <property type="nucleotide sequence ID" value="XM_031995525.1"/>
</dbReference>
<dbReference type="CDD" id="cd02883">
    <property type="entry name" value="NUDIX_Hydrolase"/>
    <property type="match status" value="1"/>
</dbReference>
<feature type="compositionally biased region" description="Basic and acidic residues" evidence="1">
    <location>
        <begin position="408"/>
        <end position="425"/>
    </location>
</feature>
<feature type="compositionally biased region" description="Acidic residues" evidence="1">
    <location>
        <begin position="90"/>
        <end position="115"/>
    </location>
</feature>
<evidence type="ECO:0000256" key="1">
    <source>
        <dbReference type="SAM" id="MobiDB-lite"/>
    </source>
</evidence>
<evidence type="ECO:0000259" key="2">
    <source>
        <dbReference type="Pfam" id="PF00293"/>
    </source>
</evidence>
<dbReference type="InterPro" id="IPR015797">
    <property type="entry name" value="NUDIX_hydrolase-like_dom_sf"/>
</dbReference>
<feature type="compositionally biased region" description="Basic residues" evidence="1">
    <location>
        <begin position="344"/>
        <end position="362"/>
    </location>
</feature>
<dbReference type="GeneID" id="43579625"/>
<dbReference type="InterPro" id="IPR000086">
    <property type="entry name" value="NUDIX_hydrolase_dom"/>
</dbReference>
<dbReference type="AlphaFoldDB" id="A0A5E8B2D4"/>
<evidence type="ECO:0000313" key="3">
    <source>
        <dbReference type="EMBL" id="VVT45583.1"/>
    </source>
</evidence>
<proteinExistence type="predicted"/>
<dbReference type="Gene3D" id="3.90.79.10">
    <property type="entry name" value="Nucleoside Triphosphate Pyrophosphohydrolase"/>
    <property type="match status" value="1"/>
</dbReference>
<feature type="compositionally biased region" description="Basic and acidic residues" evidence="1">
    <location>
        <begin position="73"/>
        <end position="89"/>
    </location>
</feature>
<sequence>MMGSLNESIIGGATKQIVEEGHSVGVVKTPGRSGSSDLFTKEGARVVACLVVSREDKDDDESDESDGSNGNESKQEKSGTKGEKEKEKEQEEEEEELELEEEDNDNDNKDDDNDDDGGHRVLLVSVKKGVNKWTLPKGGVEEREAHDYGLAAIRETWEEAGVLVRKLGKDGREERLDRLDNLDGLEGLEGLKGLKGKVSGNGRTICDVDHVTSSGEYVRRIELEGMPNGEQFARVGVFNKKKLRKFPRGSQGEVISSGENWIYFYEGEYGADVGGEEEEGPEGWRWRWLESGKRDRVWVNVLQAERMLRRSGREEMVRALQMSRVYQRAIDSDRKRDKDDKDDKKKKKKKKRNKKNKNKNKKKNGDLMNEIEVGGSGSGSGSGSGGGSGSNSGSNSGSGSGSGSGGDLTKKGKSNEMAKRGEKGKNGNYPPYKKGKKSSGSGSLQQAKA</sequence>
<feature type="compositionally biased region" description="Gly residues" evidence="1">
    <location>
        <begin position="374"/>
        <end position="406"/>
    </location>
</feature>
<feature type="compositionally biased region" description="Low complexity" evidence="1">
    <location>
        <begin position="426"/>
        <end position="443"/>
    </location>
</feature>
<feature type="compositionally biased region" description="Acidic residues" evidence="1">
    <location>
        <begin position="57"/>
        <end position="66"/>
    </location>
</feature>
<keyword evidence="4" id="KW-1185">Reference proteome</keyword>